<dbReference type="GO" id="GO:0016260">
    <property type="term" value="P:selenocysteine biosynthetic process"/>
    <property type="evidence" value="ECO:0007669"/>
    <property type="project" value="InterPro"/>
</dbReference>
<dbReference type="CDD" id="cd02195">
    <property type="entry name" value="SelD"/>
    <property type="match status" value="1"/>
</dbReference>
<evidence type="ECO:0000256" key="1">
    <source>
        <dbReference type="ARBA" id="ARBA00008026"/>
    </source>
</evidence>
<evidence type="ECO:0000256" key="2">
    <source>
        <dbReference type="ARBA" id="ARBA00022679"/>
    </source>
</evidence>
<dbReference type="InterPro" id="IPR036676">
    <property type="entry name" value="PurM-like_C_sf"/>
</dbReference>
<dbReference type="HAMAP" id="MF_00625">
    <property type="entry name" value="SelD"/>
    <property type="match status" value="1"/>
</dbReference>
<accession>A0A1X7M4M8</accession>
<dbReference type="GO" id="GO:0000287">
    <property type="term" value="F:magnesium ion binding"/>
    <property type="evidence" value="ECO:0007669"/>
    <property type="project" value="UniProtKB-UniRule"/>
</dbReference>
<evidence type="ECO:0000313" key="12">
    <source>
        <dbReference type="EMBL" id="SMG60339.1"/>
    </source>
</evidence>
<evidence type="ECO:0000256" key="9">
    <source>
        <dbReference type="HAMAP-Rule" id="MF_00625"/>
    </source>
</evidence>
<evidence type="ECO:0000256" key="7">
    <source>
        <dbReference type="ARBA" id="ARBA00022842"/>
    </source>
</evidence>
<keyword evidence="7 9" id="KW-0460">Magnesium</keyword>
<keyword evidence="3 9" id="KW-0479">Metal-binding</keyword>
<dbReference type="NCBIfam" id="TIGR00476">
    <property type="entry name" value="selD"/>
    <property type="match status" value="1"/>
</dbReference>
<dbReference type="Gene3D" id="3.30.1330.10">
    <property type="entry name" value="PurM-like, N-terminal domain"/>
    <property type="match status" value="1"/>
</dbReference>
<evidence type="ECO:0000256" key="5">
    <source>
        <dbReference type="ARBA" id="ARBA00022777"/>
    </source>
</evidence>
<feature type="binding site" description="in other chain" evidence="9">
    <location>
        <begin position="147"/>
        <end position="149"/>
    </location>
    <ligand>
        <name>ATP</name>
        <dbReference type="ChEBI" id="CHEBI:30616"/>
        <note>ligand shared between dimeric partners</note>
    </ligand>
</feature>
<evidence type="ECO:0000256" key="3">
    <source>
        <dbReference type="ARBA" id="ARBA00022723"/>
    </source>
</evidence>
<keyword evidence="6 9" id="KW-0067">ATP-binding</keyword>
<organism evidence="12 13">
    <name type="scientific">Paraburkholderia susongensis</name>
    <dbReference type="NCBI Taxonomy" id="1515439"/>
    <lineage>
        <taxon>Bacteria</taxon>
        <taxon>Pseudomonadati</taxon>
        <taxon>Pseudomonadota</taxon>
        <taxon>Betaproteobacteria</taxon>
        <taxon>Burkholderiales</taxon>
        <taxon>Burkholderiaceae</taxon>
        <taxon>Paraburkholderia</taxon>
    </lineage>
</organism>
<dbReference type="InterPro" id="IPR016188">
    <property type="entry name" value="PurM-like_N"/>
</dbReference>
<feature type="domain" description="PurM-like N-terminal" evidence="10">
    <location>
        <begin position="149"/>
        <end position="256"/>
    </location>
</feature>
<dbReference type="GO" id="GO:0005737">
    <property type="term" value="C:cytoplasm"/>
    <property type="evidence" value="ECO:0007669"/>
    <property type="project" value="TreeGrafter"/>
</dbReference>
<feature type="binding site" description="in other chain" evidence="9">
    <location>
        <position position="167"/>
    </location>
    <ligand>
        <name>ATP</name>
        <dbReference type="ChEBI" id="CHEBI:30616"/>
        <note>ligand shared between dimeric partners</note>
    </ligand>
</feature>
<feature type="domain" description="PurM-like C-terminal" evidence="11">
    <location>
        <begin position="268"/>
        <end position="441"/>
    </location>
</feature>
<dbReference type="Pfam" id="PF00586">
    <property type="entry name" value="AIRS"/>
    <property type="match status" value="1"/>
</dbReference>
<keyword evidence="13" id="KW-1185">Reference proteome</keyword>
<feature type="binding site" description="in other chain" evidence="9">
    <location>
        <position position="190"/>
    </location>
    <ligand>
        <name>ATP</name>
        <dbReference type="ChEBI" id="CHEBI:30616"/>
        <note>ligand shared between dimeric partners</note>
    </ligand>
</feature>
<dbReference type="SUPFAM" id="SSF56042">
    <property type="entry name" value="PurM C-terminal domain-like"/>
    <property type="match status" value="1"/>
</dbReference>
<dbReference type="InterPro" id="IPR010918">
    <property type="entry name" value="PurM-like_C_dom"/>
</dbReference>
<feature type="site" description="Important for catalytic activity" evidence="9">
    <location>
        <position position="119"/>
    </location>
</feature>
<dbReference type="GO" id="GO:0005524">
    <property type="term" value="F:ATP binding"/>
    <property type="evidence" value="ECO:0007669"/>
    <property type="project" value="UniProtKB-UniRule"/>
</dbReference>
<dbReference type="PANTHER" id="PTHR10256">
    <property type="entry name" value="SELENIDE, WATER DIKINASE"/>
    <property type="match status" value="1"/>
</dbReference>
<evidence type="ECO:0000259" key="11">
    <source>
        <dbReference type="Pfam" id="PF02769"/>
    </source>
</evidence>
<evidence type="ECO:0000313" key="13">
    <source>
        <dbReference type="Proteomes" id="UP000193228"/>
    </source>
</evidence>
<dbReference type="PANTHER" id="PTHR10256:SF0">
    <property type="entry name" value="INACTIVE SELENIDE, WATER DIKINASE-LIKE PROTEIN-RELATED"/>
    <property type="match status" value="1"/>
</dbReference>
<dbReference type="AlphaFoldDB" id="A0A1X7M4M8"/>
<dbReference type="STRING" id="1515439.SAMN06265784_1169"/>
<dbReference type="InterPro" id="IPR023061">
    <property type="entry name" value="SelD_I"/>
</dbReference>
<proteinExistence type="inferred from homology"/>
<feature type="binding site" description="in other chain" evidence="9">
    <location>
        <position position="119"/>
    </location>
    <ligand>
        <name>ATP</name>
        <dbReference type="ChEBI" id="CHEBI:30616"/>
        <note>ligand shared between dimeric partners</note>
    </ligand>
</feature>
<dbReference type="InterPro" id="IPR004536">
    <property type="entry name" value="SPS/SelD"/>
</dbReference>
<dbReference type="NCBIfam" id="NF002098">
    <property type="entry name" value="PRK00943.1"/>
    <property type="match status" value="1"/>
</dbReference>
<comment type="subunit">
    <text evidence="9">Homodimer.</text>
</comment>
<comment type="function">
    <text evidence="9">Synthesizes selenophosphate from selenide and ATP.</text>
</comment>
<evidence type="ECO:0000256" key="8">
    <source>
        <dbReference type="ARBA" id="ARBA00023266"/>
    </source>
</evidence>
<keyword evidence="5 9" id="KW-0418">Kinase</keyword>
<comment type="catalytic activity">
    <reaction evidence="9">
        <text>hydrogenselenide + ATP + H2O = selenophosphate + AMP + phosphate + 2 H(+)</text>
        <dbReference type="Rhea" id="RHEA:18737"/>
        <dbReference type="ChEBI" id="CHEBI:15377"/>
        <dbReference type="ChEBI" id="CHEBI:15378"/>
        <dbReference type="ChEBI" id="CHEBI:16144"/>
        <dbReference type="ChEBI" id="CHEBI:29317"/>
        <dbReference type="ChEBI" id="CHEBI:30616"/>
        <dbReference type="ChEBI" id="CHEBI:43474"/>
        <dbReference type="ChEBI" id="CHEBI:456215"/>
        <dbReference type="EC" id="2.7.9.3"/>
    </reaction>
</comment>
<comment type="similarity">
    <text evidence="1 9">Belongs to the selenophosphate synthase 1 family. Class I subfamily.</text>
</comment>
<evidence type="ECO:0000259" key="10">
    <source>
        <dbReference type="Pfam" id="PF00586"/>
    </source>
</evidence>
<feature type="active site" evidence="9">
    <location>
        <position position="116"/>
    </location>
</feature>
<dbReference type="EC" id="2.7.9.3" evidence="9"/>
<keyword evidence="2 9" id="KW-0808">Transferase</keyword>
<evidence type="ECO:0000256" key="6">
    <source>
        <dbReference type="ARBA" id="ARBA00022840"/>
    </source>
</evidence>
<dbReference type="Pfam" id="PF02769">
    <property type="entry name" value="AIRS_C"/>
    <property type="match status" value="1"/>
</dbReference>
<dbReference type="SUPFAM" id="SSF55326">
    <property type="entry name" value="PurM N-terminal domain-like"/>
    <property type="match status" value="1"/>
</dbReference>
<dbReference type="EMBL" id="FXAT01000016">
    <property type="protein sequence ID" value="SMG60339.1"/>
    <property type="molecule type" value="Genomic_DNA"/>
</dbReference>
<comment type="cofactor">
    <cofactor evidence="9">
        <name>Mg(2+)</name>
        <dbReference type="ChEBI" id="CHEBI:18420"/>
    </cofactor>
    <text evidence="9">Binds 1 Mg(2+) ion per monomer.</text>
</comment>
<keyword evidence="4 9" id="KW-0547">Nucleotide-binding</keyword>
<keyword evidence="8 9" id="KW-0711">Selenium</keyword>
<reference evidence="13" key="1">
    <citation type="submission" date="2017-04" db="EMBL/GenBank/DDBJ databases">
        <authorList>
            <person name="Varghese N."/>
            <person name="Submissions S."/>
        </authorList>
    </citation>
    <scope>NUCLEOTIDE SEQUENCE [LARGE SCALE GENOMIC DNA]</scope>
    <source>
        <strain evidence="13">LMG 29540</strain>
    </source>
</reference>
<dbReference type="FunFam" id="3.30.1330.10:FF:000003">
    <property type="entry name" value="Selenide, water dikinase"/>
    <property type="match status" value="1"/>
</dbReference>
<dbReference type="Gene3D" id="3.90.650.10">
    <property type="entry name" value="PurM-like C-terminal domain"/>
    <property type="match status" value="1"/>
</dbReference>
<feature type="binding site" evidence="9">
    <location>
        <begin position="238"/>
        <end position="240"/>
    </location>
    <ligand>
        <name>ATP</name>
        <dbReference type="ChEBI" id="CHEBI:30616"/>
        <note>ligand shared between dimeric partners</note>
    </ligand>
</feature>
<gene>
    <name evidence="9" type="primary">selD</name>
    <name evidence="12" type="ORF">SAMN06265784_1169</name>
</gene>
<dbReference type="Proteomes" id="UP000193228">
    <property type="component" value="Unassembled WGS sequence"/>
</dbReference>
<name>A0A1X7M4M8_9BURK</name>
<dbReference type="GO" id="GO:0004756">
    <property type="term" value="F:selenide, water dikinase activity"/>
    <property type="evidence" value="ECO:0007669"/>
    <property type="project" value="UniProtKB-UniRule"/>
</dbReference>
<evidence type="ECO:0000256" key="4">
    <source>
        <dbReference type="ARBA" id="ARBA00022741"/>
    </source>
</evidence>
<feature type="binding site" evidence="9">
    <location>
        <position position="150"/>
    </location>
    <ligand>
        <name>Mg(2+)</name>
        <dbReference type="ChEBI" id="CHEBI:18420"/>
    </ligand>
</feature>
<sequence length="447" mass="46734">MKGGDSNGCLFLKPEIISAAYAGNESILSMGYFAPMYCFARASFLVSFRASLRLSHLPRAQFLRRSSTTQTFFNAARDINSLHNAVIRRTGPPALMTHAQASQPPRLTSLSHGGGCGCKIAPGLLADLLKRSAPLPFFPDLLVGNDTADDAAVYKLNDEQAIVATTDFFMPIVDDPFDFGRIAATNALSDVYAMGGKPIMALAIVGMPINVLPHDVIAAVLKGGESVCADAGIPLAGGHSIDSVEPIYGLVALGVVDPRRVKRNAGGQAGDVLILGKPLGVGILSAALKKDRLDAAGYAAMIGATTRLNRPGAELARLDGVHALTDITGFGLLGHTLELARGSKLTARVRYADLPWLPNVESLAEAGIVTGASGRNWDAYGRDVVLPATLPPAARALLTDPQTSGGLLVSCAPDAVDEVLALFRADGFGDARVIGEMVSGQARVEVV</sequence>
<feature type="binding site" evidence="9">
    <location>
        <position position="190"/>
    </location>
    <ligand>
        <name>Mg(2+)</name>
        <dbReference type="ChEBI" id="CHEBI:18420"/>
    </ligand>
</feature>
<dbReference type="FunFam" id="3.90.650.10:FF:000004">
    <property type="entry name" value="Selenide, water dikinase"/>
    <property type="match status" value="1"/>
</dbReference>
<protein>
    <recommendedName>
        <fullName evidence="9">Selenide, water dikinase</fullName>
        <ecNumber evidence="9">2.7.9.3</ecNumber>
    </recommendedName>
    <alternativeName>
        <fullName evidence="9">Selenium donor protein</fullName>
    </alternativeName>
    <alternativeName>
        <fullName evidence="9">Selenophosphate synthase</fullName>
    </alternativeName>
</protein>
<feature type="binding site" evidence="9">
    <location>
        <position position="326"/>
    </location>
    <ligand>
        <name>Mg(2+)</name>
        <dbReference type="ChEBI" id="CHEBI:18420"/>
    </ligand>
</feature>
<dbReference type="InterPro" id="IPR036921">
    <property type="entry name" value="PurM-like_N_sf"/>
</dbReference>